<comment type="subunit">
    <text evidence="7">Homodimer. Heterotetramer of two MnmE and two MnmG subunits.</text>
</comment>
<dbReference type="Proteomes" id="UP000539175">
    <property type="component" value="Unassembled WGS sequence"/>
</dbReference>
<feature type="binding site" evidence="7">
    <location>
        <position position="447"/>
    </location>
    <ligand>
        <name>(6S)-5-formyl-5,6,7,8-tetrahydrofolate</name>
        <dbReference type="ChEBI" id="CHEBI:57457"/>
    </ligand>
</feature>
<feature type="binding site" evidence="7">
    <location>
        <begin position="229"/>
        <end position="234"/>
    </location>
    <ligand>
        <name>GTP</name>
        <dbReference type="ChEBI" id="CHEBI:37565"/>
    </ligand>
</feature>
<keyword evidence="7" id="KW-0460">Magnesium</keyword>
<dbReference type="HAMAP" id="MF_00379">
    <property type="entry name" value="GTPase_MnmE"/>
    <property type="match status" value="1"/>
</dbReference>
<dbReference type="InterPro" id="IPR025867">
    <property type="entry name" value="MnmE_helical"/>
</dbReference>
<dbReference type="InterPro" id="IPR004520">
    <property type="entry name" value="GTPase_MnmE"/>
</dbReference>
<feature type="binding site" evidence="7">
    <location>
        <position position="254"/>
    </location>
    <ligand>
        <name>Mg(2+)</name>
        <dbReference type="ChEBI" id="CHEBI:18420"/>
    </ligand>
</feature>
<dbReference type="Gene3D" id="1.20.120.430">
    <property type="entry name" value="tRNA modification GTPase MnmE domain 2"/>
    <property type="match status" value="1"/>
</dbReference>
<dbReference type="Pfam" id="PF01926">
    <property type="entry name" value="MMR_HSR1"/>
    <property type="match status" value="1"/>
</dbReference>
<dbReference type="EMBL" id="JACIIZ010000021">
    <property type="protein sequence ID" value="MBB6254869.1"/>
    <property type="molecule type" value="Genomic_DNA"/>
</dbReference>
<keyword evidence="4 7" id="KW-0378">Hydrolase</keyword>
<evidence type="ECO:0000256" key="5">
    <source>
        <dbReference type="ARBA" id="ARBA00022958"/>
    </source>
</evidence>
<dbReference type="SUPFAM" id="SSF116878">
    <property type="entry name" value="TrmE connector domain"/>
    <property type="match status" value="1"/>
</dbReference>
<comment type="cofactor">
    <cofactor evidence="7">
        <name>K(+)</name>
        <dbReference type="ChEBI" id="CHEBI:29103"/>
    </cofactor>
    <text evidence="7">Binds 1 potassium ion per subunit.</text>
</comment>
<dbReference type="GO" id="GO:0005737">
    <property type="term" value="C:cytoplasm"/>
    <property type="evidence" value="ECO:0007669"/>
    <property type="project" value="UniProtKB-SubCell"/>
</dbReference>
<dbReference type="InterPro" id="IPR027368">
    <property type="entry name" value="MnmE_dom2"/>
</dbReference>
<proteinExistence type="inferred from homology"/>
<accession>A0A7X0B350</accession>
<feature type="binding site" evidence="7">
    <location>
        <position position="233"/>
    </location>
    <ligand>
        <name>Mg(2+)</name>
        <dbReference type="ChEBI" id="CHEBI:18420"/>
    </ligand>
</feature>
<sequence length="447" mass="46862">MSSLYTLDTIFALASAPGRGGLQVIRLSGPAAGTTLASLTGRPLPPARRAMLARLRGADGEVFDQALVLWFPGPDSFTGEDVAELHLHGGRAVLAAATDALTAQGLRLAEPGEFSRRAFEAGKLDLTEAEAIADLVDAETAAQRRQALRQMEGALGALYDGWRHRLVRALAHLEADIDFPDEDLPQGVAPAVVPVLTGLIDEIGAHLADGHRGERLRDGFSIAILGAPNAGKSSLLNALARRDAAIVSATAGTTRDVIEVHLDLGGFPVLLADTAGLRDAADEIEREGIRRALARAEKADLKLLVLDCSTWNIDAGADATLALADGDSLVVLNKRDLCAQVPERVAGHPAIAVSATTGDGLAALLAALERTVADRLAPGAAPSLTRARHRQALEECRASLVRALGAGMPELAAEDARLAARALGRITGRVDVEDLLDVIFRDFCIGK</sequence>
<dbReference type="GO" id="GO:0046872">
    <property type="term" value="F:metal ion binding"/>
    <property type="evidence" value="ECO:0007669"/>
    <property type="project" value="UniProtKB-KW"/>
</dbReference>
<evidence type="ECO:0000259" key="9">
    <source>
        <dbReference type="PROSITE" id="PS51709"/>
    </source>
</evidence>
<dbReference type="InterPro" id="IPR031168">
    <property type="entry name" value="G_TrmE"/>
</dbReference>
<dbReference type="GO" id="GO:0005525">
    <property type="term" value="F:GTP binding"/>
    <property type="evidence" value="ECO:0007669"/>
    <property type="project" value="UniProtKB-UniRule"/>
</dbReference>
<evidence type="ECO:0000256" key="1">
    <source>
        <dbReference type="ARBA" id="ARBA00011043"/>
    </source>
</evidence>
<dbReference type="Gene3D" id="3.30.1360.120">
    <property type="entry name" value="Probable tRNA modification gtpase trme, domain 1"/>
    <property type="match status" value="1"/>
</dbReference>
<dbReference type="CDD" id="cd14858">
    <property type="entry name" value="TrmE_N"/>
    <property type="match status" value="1"/>
</dbReference>
<evidence type="ECO:0000256" key="8">
    <source>
        <dbReference type="RuleBase" id="RU003313"/>
    </source>
</evidence>
<dbReference type="NCBIfam" id="TIGR00450">
    <property type="entry name" value="mnmE_trmE_thdF"/>
    <property type="match status" value="1"/>
</dbReference>
<evidence type="ECO:0000256" key="7">
    <source>
        <dbReference type="HAMAP-Rule" id="MF_00379"/>
    </source>
</evidence>
<dbReference type="CDD" id="cd04164">
    <property type="entry name" value="trmE"/>
    <property type="match status" value="1"/>
</dbReference>
<feature type="binding site" evidence="7">
    <location>
        <position position="26"/>
    </location>
    <ligand>
        <name>(6S)-5-formyl-5,6,7,8-tetrahydrofolate</name>
        <dbReference type="ChEBI" id="CHEBI:57457"/>
    </ligand>
</feature>
<keyword evidence="3 7" id="KW-0547">Nucleotide-binding</keyword>
<evidence type="ECO:0000256" key="2">
    <source>
        <dbReference type="ARBA" id="ARBA00022694"/>
    </source>
</evidence>
<evidence type="ECO:0000256" key="4">
    <source>
        <dbReference type="ARBA" id="ARBA00022801"/>
    </source>
</evidence>
<feature type="domain" description="TrmE-type G" evidence="9">
    <location>
        <begin position="219"/>
        <end position="373"/>
    </location>
</feature>
<comment type="caution">
    <text evidence="7">Lacks conserved residue(s) required for the propagation of feature annotation.</text>
</comment>
<evidence type="ECO:0000313" key="11">
    <source>
        <dbReference type="Proteomes" id="UP000539175"/>
    </source>
</evidence>
<keyword evidence="11" id="KW-1185">Reference proteome</keyword>
<dbReference type="GO" id="GO:0003924">
    <property type="term" value="F:GTPase activity"/>
    <property type="evidence" value="ECO:0007669"/>
    <property type="project" value="UniProtKB-UniRule"/>
</dbReference>
<dbReference type="GO" id="GO:0002098">
    <property type="term" value="P:tRNA wobble uridine modification"/>
    <property type="evidence" value="ECO:0007669"/>
    <property type="project" value="TreeGrafter"/>
</dbReference>
<dbReference type="Pfam" id="PF12631">
    <property type="entry name" value="MnmE_helical"/>
    <property type="match status" value="1"/>
</dbReference>
<feature type="binding site" evidence="7">
    <location>
        <position position="123"/>
    </location>
    <ligand>
        <name>(6S)-5-formyl-5,6,7,8-tetrahydrofolate</name>
        <dbReference type="ChEBI" id="CHEBI:57457"/>
    </ligand>
</feature>
<gene>
    <name evidence="7" type="primary">mnmE</name>
    <name evidence="7" type="synonym">trmE</name>
    <name evidence="10" type="ORF">FHS74_005462</name>
</gene>
<keyword evidence="7" id="KW-0963">Cytoplasm</keyword>
<protein>
    <recommendedName>
        <fullName evidence="7">tRNA modification GTPase MnmE</fullName>
        <ecNumber evidence="7">3.6.-.-</ecNumber>
    </recommendedName>
</protein>
<dbReference type="PRINTS" id="PR00326">
    <property type="entry name" value="GTP1OBG"/>
</dbReference>
<dbReference type="PANTHER" id="PTHR42714:SF2">
    <property type="entry name" value="TRNA MODIFICATION GTPASE GTPBP3, MITOCHONDRIAL"/>
    <property type="match status" value="1"/>
</dbReference>
<dbReference type="InterPro" id="IPR027417">
    <property type="entry name" value="P-loop_NTPase"/>
</dbReference>
<organism evidence="10 11">
    <name type="scientific">Nitrospirillum iridis</name>
    <dbReference type="NCBI Taxonomy" id="765888"/>
    <lineage>
        <taxon>Bacteria</taxon>
        <taxon>Pseudomonadati</taxon>
        <taxon>Pseudomonadota</taxon>
        <taxon>Alphaproteobacteria</taxon>
        <taxon>Rhodospirillales</taxon>
        <taxon>Azospirillaceae</taxon>
        <taxon>Nitrospirillum</taxon>
    </lineage>
</organism>
<dbReference type="InterPro" id="IPR027266">
    <property type="entry name" value="TrmE/GcvT-like"/>
</dbReference>
<dbReference type="Gene3D" id="3.40.50.300">
    <property type="entry name" value="P-loop containing nucleotide triphosphate hydrolases"/>
    <property type="match status" value="1"/>
</dbReference>
<dbReference type="Pfam" id="PF10396">
    <property type="entry name" value="TrmE_N"/>
    <property type="match status" value="1"/>
</dbReference>
<evidence type="ECO:0000256" key="3">
    <source>
        <dbReference type="ARBA" id="ARBA00022741"/>
    </source>
</evidence>
<comment type="caution">
    <text evidence="10">The sequence shown here is derived from an EMBL/GenBank/DDBJ whole genome shotgun (WGS) entry which is preliminary data.</text>
</comment>
<feature type="binding site" evidence="7">
    <location>
        <begin position="248"/>
        <end position="254"/>
    </location>
    <ligand>
        <name>GTP</name>
        <dbReference type="ChEBI" id="CHEBI:37565"/>
    </ligand>
</feature>
<keyword evidence="2 7" id="KW-0819">tRNA processing</keyword>
<keyword evidence="6 7" id="KW-0342">GTP-binding</keyword>
<reference evidence="10 11" key="1">
    <citation type="submission" date="2020-08" db="EMBL/GenBank/DDBJ databases">
        <title>Genomic Encyclopedia of Type Strains, Phase IV (KMG-IV): sequencing the most valuable type-strain genomes for metagenomic binning, comparative biology and taxonomic classification.</title>
        <authorList>
            <person name="Goeker M."/>
        </authorList>
    </citation>
    <scope>NUCLEOTIDE SEQUENCE [LARGE SCALE GENOMIC DNA]</scope>
    <source>
        <strain evidence="10 11">DSM 22198</strain>
    </source>
</reference>
<dbReference type="InterPro" id="IPR005225">
    <property type="entry name" value="Small_GTP-bd"/>
</dbReference>
<comment type="subcellular location">
    <subcellularLocation>
        <location evidence="7">Cytoplasm</location>
    </subcellularLocation>
</comment>
<dbReference type="InterPro" id="IPR018948">
    <property type="entry name" value="GTP-bd_TrmE_N"/>
</dbReference>
<dbReference type="NCBIfam" id="TIGR00231">
    <property type="entry name" value="small_GTP"/>
    <property type="match status" value="1"/>
</dbReference>
<feature type="binding site" evidence="7">
    <location>
        <begin position="273"/>
        <end position="276"/>
    </location>
    <ligand>
        <name>GTP</name>
        <dbReference type="ChEBI" id="CHEBI:37565"/>
    </ligand>
</feature>
<dbReference type="RefSeq" id="WP_184807392.1">
    <property type="nucleotide sequence ID" value="NZ_JACIIZ010000021.1"/>
</dbReference>
<evidence type="ECO:0000256" key="6">
    <source>
        <dbReference type="ARBA" id="ARBA00023134"/>
    </source>
</evidence>
<name>A0A7X0B350_9PROT</name>
<dbReference type="FunFam" id="3.30.1360.120:FF:000007">
    <property type="entry name" value="tRNA modification GTPase GTPBP3, mitochondrial"/>
    <property type="match status" value="1"/>
</dbReference>
<comment type="function">
    <text evidence="7">Exhibits a very high intrinsic GTPase hydrolysis rate. Involved in the addition of a carboxymethylaminomethyl (cmnm) group at the wobble position (U34) of certain tRNAs, forming tRNA-cmnm(5)s(2)U34.</text>
</comment>
<dbReference type="EC" id="3.6.-.-" evidence="7"/>
<dbReference type="NCBIfam" id="NF003661">
    <property type="entry name" value="PRK05291.1-3"/>
    <property type="match status" value="1"/>
</dbReference>
<keyword evidence="5 7" id="KW-0630">Potassium</keyword>
<dbReference type="PANTHER" id="PTHR42714">
    <property type="entry name" value="TRNA MODIFICATION GTPASE GTPBP3"/>
    <property type="match status" value="1"/>
</dbReference>
<dbReference type="GO" id="GO:0030488">
    <property type="term" value="P:tRNA methylation"/>
    <property type="evidence" value="ECO:0007669"/>
    <property type="project" value="TreeGrafter"/>
</dbReference>
<evidence type="ECO:0000313" key="10">
    <source>
        <dbReference type="EMBL" id="MBB6254869.1"/>
    </source>
</evidence>
<dbReference type="SUPFAM" id="SSF52540">
    <property type="entry name" value="P-loop containing nucleoside triphosphate hydrolases"/>
    <property type="match status" value="1"/>
</dbReference>
<dbReference type="InterPro" id="IPR006073">
    <property type="entry name" value="GTP-bd"/>
</dbReference>
<dbReference type="PROSITE" id="PS51709">
    <property type="entry name" value="G_TRME"/>
    <property type="match status" value="1"/>
</dbReference>
<dbReference type="AlphaFoldDB" id="A0A7X0B350"/>
<comment type="similarity">
    <text evidence="1 7 8">Belongs to the TRAFAC class TrmE-Era-EngA-EngB-Septin-like GTPase superfamily. TrmE GTPase family.</text>
</comment>
<feature type="binding site" evidence="7">
    <location>
        <position position="84"/>
    </location>
    <ligand>
        <name>(6S)-5-formyl-5,6,7,8-tetrahydrofolate</name>
        <dbReference type="ChEBI" id="CHEBI:57457"/>
    </ligand>
</feature>
<keyword evidence="7" id="KW-0479">Metal-binding</keyword>